<dbReference type="STRING" id="703135.A0A2A9P0G6"/>
<dbReference type="AlphaFoldDB" id="A0A2A9P0G6"/>
<feature type="domain" description="DH" evidence="2">
    <location>
        <begin position="75"/>
        <end position="267"/>
    </location>
</feature>
<organism evidence="3 4">
    <name type="scientific">Amanita thiersii Skay4041</name>
    <dbReference type="NCBI Taxonomy" id="703135"/>
    <lineage>
        <taxon>Eukaryota</taxon>
        <taxon>Fungi</taxon>
        <taxon>Dikarya</taxon>
        <taxon>Basidiomycota</taxon>
        <taxon>Agaricomycotina</taxon>
        <taxon>Agaricomycetes</taxon>
        <taxon>Agaricomycetidae</taxon>
        <taxon>Agaricales</taxon>
        <taxon>Pluteineae</taxon>
        <taxon>Amanitaceae</taxon>
        <taxon>Amanita</taxon>
    </lineage>
</organism>
<dbReference type="PANTHER" id="PTHR45924">
    <property type="entry name" value="FI17866P1"/>
    <property type="match status" value="1"/>
</dbReference>
<gene>
    <name evidence="3" type="ORF">AMATHDRAFT_72337</name>
</gene>
<feature type="compositionally biased region" description="Polar residues" evidence="1">
    <location>
        <begin position="674"/>
        <end position="687"/>
    </location>
</feature>
<feature type="region of interest" description="Disordered" evidence="1">
    <location>
        <begin position="1"/>
        <end position="78"/>
    </location>
</feature>
<sequence>MTEFSSATTHDLLPPLPDTPSSLPQIPTSKPPSSKSPPSHLSNIPTNIPHDPATPTTPRTPTTPTSPTSPDSKPRRLNPLNDLIETEKFYVEQLTGVIRKVAAAWSRSNLPPPELDTMFRSIETIYKANRNLYSKLKEVGSNPSNPKALGDLLMRWIDELDGPYSSYCSKYCCGFDDWEPVKSNNKLADILRTFSASTPPPSVSSSSADDPLWTLDGLFILPKGRLKYYRKLFGRLLKSTPPGRSDHRLLVGALDKLDTLMAMVESRSSITVGHMSHSLSESIDEVVVDFRPPSNLARIPLSELEHRLSTNRTLDIFTMSPKVVRLQMSPPSLTFTRELRYSVDVTVRFTPRATNVEVVHSRGHIILLSDLFLICERMTPEEKGQQGADGPDRWLCYPPLSGKVLRLVEVEGQPHALQVAIMKKEFITFEADSVQIRNTLKEKLKDCIEFSSSLPPPSKQPPPPVPPLNVPLDKNGNHGTYVNNVQRLDPSPSSQREIPQGGEDCDITNSMSKLVLAPEAQLQQGAQRVPSVQNLVHGSMYPRSSSAAPIENHTRFNPNQGLPPRPHPGQFQQTPFPPGPPSHQDLGLPASARSHHPLFSPQRQPLPLGAMAPGMYPAGGLPLRPPSDPSVPHGLMRKSPSSRSLASQYSQQDHYVPPPPVPPFMGNAHGSHFVSRTSSMSNLQSAYNRPPLLPSAQMTSRDSSVTEPSFDDPSPPGSPLAETNRNLGPVTSTVSTRMKCKVFLQQQHAQWKSLGSAKLTLYVQRPTNIKQLVVESSKRAVLISTIILTDGVERVGKTGIAIELSDNGARTGIVYMLQLQNEALAVELFNGLLAGSDRSK</sequence>
<dbReference type="Pfam" id="PF00621">
    <property type="entry name" value="RhoGEF"/>
    <property type="match status" value="1"/>
</dbReference>
<dbReference type="InterPro" id="IPR000219">
    <property type="entry name" value="DH_dom"/>
</dbReference>
<feature type="region of interest" description="Disordered" evidence="1">
    <location>
        <begin position="451"/>
        <end position="502"/>
    </location>
</feature>
<feature type="compositionally biased region" description="Low complexity" evidence="1">
    <location>
        <begin position="607"/>
        <end position="622"/>
    </location>
</feature>
<evidence type="ECO:0000256" key="1">
    <source>
        <dbReference type="SAM" id="MobiDB-lite"/>
    </source>
</evidence>
<dbReference type="GO" id="GO:0031267">
    <property type="term" value="F:small GTPase binding"/>
    <property type="evidence" value="ECO:0007669"/>
    <property type="project" value="TreeGrafter"/>
</dbReference>
<accession>A0A2A9P0G6</accession>
<evidence type="ECO:0000259" key="2">
    <source>
        <dbReference type="PROSITE" id="PS50010"/>
    </source>
</evidence>
<dbReference type="SMART" id="SM00325">
    <property type="entry name" value="RhoGEF"/>
    <property type="match status" value="1"/>
</dbReference>
<dbReference type="PANTHER" id="PTHR45924:SF2">
    <property type="entry name" value="FI17866P1"/>
    <property type="match status" value="1"/>
</dbReference>
<dbReference type="Proteomes" id="UP000242287">
    <property type="component" value="Unassembled WGS sequence"/>
</dbReference>
<feature type="region of interest" description="Disordered" evidence="1">
    <location>
        <begin position="544"/>
        <end position="730"/>
    </location>
</feature>
<feature type="compositionally biased region" description="Low complexity" evidence="1">
    <location>
        <begin position="53"/>
        <end position="71"/>
    </location>
</feature>
<feature type="compositionally biased region" description="Polar residues" evidence="1">
    <location>
        <begin position="721"/>
        <end position="730"/>
    </location>
</feature>
<dbReference type="Gene3D" id="1.20.900.10">
    <property type="entry name" value="Dbl homology (DH) domain"/>
    <property type="match status" value="1"/>
</dbReference>
<reference evidence="3 4" key="1">
    <citation type="submission" date="2014-02" db="EMBL/GenBank/DDBJ databases">
        <title>Transposable element dynamics among asymbiotic and ectomycorrhizal Amanita fungi.</title>
        <authorList>
            <consortium name="DOE Joint Genome Institute"/>
            <person name="Hess J."/>
            <person name="Skrede I."/>
            <person name="Wolfe B."/>
            <person name="LaButti K."/>
            <person name="Ohm R.A."/>
            <person name="Grigoriev I.V."/>
            <person name="Pringle A."/>
        </authorList>
    </citation>
    <scope>NUCLEOTIDE SEQUENCE [LARGE SCALE GENOMIC DNA]</scope>
    <source>
        <strain evidence="3 4">SKay4041</strain>
    </source>
</reference>
<evidence type="ECO:0000313" key="4">
    <source>
        <dbReference type="Proteomes" id="UP000242287"/>
    </source>
</evidence>
<feature type="compositionally biased region" description="Low complexity" evidence="1">
    <location>
        <begin position="19"/>
        <end position="39"/>
    </location>
</feature>
<name>A0A2A9P0G6_9AGAR</name>
<dbReference type="PROSITE" id="PS50010">
    <property type="entry name" value="DH_2"/>
    <property type="match status" value="1"/>
</dbReference>
<proteinExistence type="predicted"/>
<keyword evidence="4" id="KW-1185">Reference proteome</keyword>
<protein>
    <recommendedName>
        <fullName evidence="2">DH domain-containing protein</fullName>
    </recommendedName>
</protein>
<evidence type="ECO:0000313" key="3">
    <source>
        <dbReference type="EMBL" id="PFH54561.1"/>
    </source>
</evidence>
<feature type="compositionally biased region" description="Polar residues" evidence="1">
    <location>
        <begin position="696"/>
        <end position="707"/>
    </location>
</feature>
<feature type="compositionally biased region" description="Pro residues" evidence="1">
    <location>
        <begin position="454"/>
        <end position="469"/>
    </location>
</feature>
<dbReference type="GO" id="GO:0005085">
    <property type="term" value="F:guanyl-nucleotide exchange factor activity"/>
    <property type="evidence" value="ECO:0007669"/>
    <property type="project" value="InterPro"/>
</dbReference>
<dbReference type="EMBL" id="KZ301969">
    <property type="protein sequence ID" value="PFH54561.1"/>
    <property type="molecule type" value="Genomic_DNA"/>
</dbReference>
<feature type="compositionally biased region" description="Polar residues" evidence="1">
    <location>
        <begin position="477"/>
        <end position="497"/>
    </location>
</feature>
<feature type="compositionally biased region" description="Polar residues" evidence="1">
    <location>
        <begin position="639"/>
        <end position="653"/>
    </location>
</feature>
<dbReference type="SUPFAM" id="SSF48065">
    <property type="entry name" value="DBL homology domain (DH-domain)"/>
    <property type="match status" value="1"/>
</dbReference>
<dbReference type="OrthoDB" id="6244550at2759"/>
<dbReference type="InterPro" id="IPR035899">
    <property type="entry name" value="DBL_dom_sf"/>
</dbReference>